<protein>
    <recommendedName>
        <fullName evidence="5">Secreted protein</fullName>
    </recommendedName>
</protein>
<sequence>MKSSSILLFRTLLFIHLQKYKTCNVRKATYRGQVAIKQMTGCFGTSKQVAGTRKQNDLRPSREKKTYCYE</sequence>
<organism evidence="3 4">
    <name type="scientific">Ancylostoma ceylanicum</name>
    <dbReference type="NCBI Taxonomy" id="53326"/>
    <lineage>
        <taxon>Eukaryota</taxon>
        <taxon>Metazoa</taxon>
        <taxon>Ecdysozoa</taxon>
        <taxon>Nematoda</taxon>
        <taxon>Chromadorea</taxon>
        <taxon>Rhabditida</taxon>
        <taxon>Rhabditina</taxon>
        <taxon>Rhabditomorpha</taxon>
        <taxon>Strongyloidea</taxon>
        <taxon>Ancylostomatidae</taxon>
        <taxon>Ancylostomatinae</taxon>
        <taxon>Ancylostoma</taxon>
    </lineage>
</organism>
<feature type="region of interest" description="Disordered" evidence="1">
    <location>
        <begin position="48"/>
        <end position="70"/>
    </location>
</feature>
<gene>
    <name evidence="3" type="primary">Acey_s0035.g3147</name>
    <name evidence="3" type="ORF">Y032_0035g3147</name>
</gene>
<feature type="signal peptide" evidence="2">
    <location>
        <begin position="1"/>
        <end position="22"/>
    </location>
</feature>
<dbReference type="EMBL" id="JARK01001371">
    <property type="protein sequence ID" value="EYC16091.1"/>
    <property type="molecule type" value="Genomic_DNA"/>
</dbReference>
<proteinExistence type="predicted"/>
<feature type="compositionally biased region" description="Basic and acidic residues" evidence="1">
    <location>
        <begin position="54"/>
        <end position="70"/>
    </location>
</feature>
<dbReference type="Proteomes" id="UP000024635">
    <property type="component" value="Unassembled WGS sequence"/>
</dbReference>
<keyword evidence="4" id="KW-1185">Reference proteome</keyword>
<evidence type="ECO:0000313" key="3">
    <source>
        <dbReference type="EMBL" id="EYC16091.1"/>
    </source>
</evidence>
<evidence type="ECO:0000256" key="1">
    <source>
        <dbReference type="SAM" id="MobiDB-lite"/>
    </source>
</evidence>
<evidence type="ECO:0008006" key="5">
    <source>
        <dbReference type="Google" id="ProtNLM"/>
    </source>
</evidence>
<comment type="caution">
    <text evidence="3">The sequence shown here is derived from an EMBL/GenBank/DDBJ whole genome shotgun (WGS) entry which is preliminary data.</text>
</comment>
<evidence type="ECO:0000313" key="4">
    <source>
        <dbReference type="Proteomes" id="UP000024635"/>
    </source>
</evidence>
<reference evidence="4" key="1">
    <citation type="journal article" date="2015" name="Nat. Genet.">
        <title>The genome and transcriptome of the zoonotic hookworm Ancylostoma ceylanicum identify infection-specific gene families.</title>
        <authorList>
            <person name="Schwarz E.M."/>
            <person name="Hu Y."/>
            <person name="Antoshechkin I."/>
            <person name="Miller M.M."/>
            <person name="Sternberg P.W."/>
            <person name="Aroian R.V."/>
        </authorList>
    </citation>
    <scope>NUCLEOTIDE SEQUENCE</scope>
    <source>
        <strain evidence="4">HY135</strain>
    </source>
</reference>
<dbReference type="AlphaFoldDB" id="A0A016UMF6"/>
<evidence type="ECO:0000256" key="2">
    <source>
        <dbReference type="SAM" id="SignalP"/>
    </source>
</evidence>
<accession>A0A016UMF6</accession>
<keyword evidence="2" id="KW-0732">Signal</keyword>
<feature type="chain" id="PRO_5001489488" description="Secreted protein" evidence="2">
    <location>
        <begin position="23"/>
        <end position="70"/>
    </location>
</feature>
<name>A0A016UMF6_9BILA</name>